<evidence type="ECO:0000256" key="1">
    <source>
        <dbReference type="ARBA" id="ARBA00004781"/>
    </source>
</evidence>
<evidence type="ECO:0000259" key="7">
    <source>
        <dbReference type="Pfam" id="PF04321"/>
    </source>
</evidence>
<dbReference type="HOGENOM" id="CLU_045518_1_2_6"/>
<dbReference type="InterPro" id="IPR029903">
    <property type="entry name" value="RmlD-like-bd"/>
</dbReference>
<sequence length="375" mass="40712">MRVLITGAAGQLGQALLSIAELTQVTAAELTAPQQMLVALLPEVLACIATTDEVIGVSHQQLDICALHSIQAAFDAFKPDVVINCAAFNGVDKAETDTDKAIAVNATGPKLLAGECKRLNIRLVHISTDFVFDGALKRPYTEQDMPSPLSAYGRSKLEGERWVNDILGAKATIIRTSWLYSCCGQNFVKTMQGLFKTRERLSVINDQSGSPTWCETLALVIFKLIKQTQLANSDRKVAAQNHNADGTEKGLAHLYHYAAGSCVAEDYLVAEGFSADGSLVAEGSSCSWYEFACEIQRLTMSANAQIAKAEACQIEPISSLSWQALHENRLAPRPVQSALNAQKVCHQLGIKPGSLIRASWQEQLQAMISYQKVKD</sequence>
<dbReference type="eggNOG" id="COG1091">
    <property type="taxonomic scope" value="Bacteria"/>
</dbReference>
<dbReference type="Proteomes" id="UP000001317">
    <property type="component" value="Chromosome"/>
</dbReference>
<evidence type="ECO:0000256" key="4">
    <source>
        <dbReference type="ARBA" id="ARBA00017099"/>
    </source>
</evidence>
<comment type="catalytic activity">
    <reaction evidence="5 6">
        <text>dTDP-beta-L-rhamnose + NADP(+) = dTDP-4-dehydro-beta-L-rhamnose + NADPH + H(+)</text>
        <dbReference type="Rhea" id="RHEA:21796"/>
        <dbReference type="ChEBI" id="CHEBI:15378"/>
        <dbReference type="ChEBI" id="CHEBI:57510"/>
        <dbReference type="ChEBI" id="CHEBI:57783"/>
        <dbReference type="ChEBI" id="CHEBI:58349"/>
        <dbReference type="ChEBI" id="CHEBI:62830"/>
        <dbReference type="EC" id="1.1.1.133"/>
    </reaction>
</comment>
<dbReference type="Pfam" id="PF04321">
    <property type="entry name" value="RmlD_sub_bind"/>
    <property type="match status" value="1"/>
</dbReference>
<evidence type="ECO:0000256" key="5">
    <source>
        <dbReference type="ARBA" id="ARBA00048200"/>
    </source>
</evidence>
<gene>
    <name evidence="8" type="ordered locus">Shal_1520</name>
</gene>
<dbReference type="AlphaFoldDB" id="B0TNA0"/>
<comment type="pathway">
    <text evidence="1 6">Carbohydrate biosynthesis; dTDP-L-rhamnose biosynthesis.</text>
</comment>
<comment type="function">
    <text evidence="6">Catalyzes the reduction of dTDP-6-deoxy-L-lyxo-4-hexulose to yield dTDP-L-rhamnose.</text>
</comment>
<feature type="domain" description="RmlD-like substrate binding" evidence="7">
    <location>
        <begin position="1"/>
        <end position="233"/>
    </location>
</feature>
<dbReference type="EMBL" id="CP000931">
    <property type="protein sequence ID" value="ABZ76086.1"/>
    <property type="molecule type" value="Genomic_DNA"/>
</dbReference>
<dbReference type="GO" id="GO:0008831">
    <property type="term" value="F:dTDP-4-dehydrorhamnose reductase activity"/>
    <property type="evidence" value="ECO:0007669"/>
    <property type="project" value="UniProtKB-EC"/>
</dbReference>
<comment type="similarity">
    <text evidence="2 6">Belongs to the dTDP-4-dehydrorhamnose reductase family.</text>
</comment>
<dbReference type="EC" id="1.1.1.133" evidence="3 6"/>
<dbReference type="PANTHER" id="PTHR10491">
    <property type="entry name" value="DTDP-4-DEHYDRORHAMNOSE REDUCTASE"/>
    <property type="match status" value="1"/>
</dbReference>
<reference evidence="8" key="1">
    <citation type="submission" date="2008-01" db="EMBL/GenBank/DDBJ databases">
        <title>Complete sequence of Shewanella halifaxensis HAW-EB4.</title>
        <authorList>
            <consortium name="US DOE Joint Genome Institute"/>
            <person name="Copeland A."/>
            <person name="Lucas S."/>
            <person name="Lapidus A."/>
            <person name="Glavina del Rio T."/>
            <person name="Dalin E."/>
            <person name="Tice H."/>
            <person name="Bruce D."/>
            <person name="Goodwin L."/>
            <person name="Pitluck S."/>
            <person name="Sims D."/>
            <person name="Brettin T."/>
            <person name="Detter J.C."/>
            <person name="Han C."/>
            <person name="Kuske C.R."/>
            <person name="Schmutz J."/>
            <person name="Larimer F."/>
            <person name="Land M."/>
            <person name="Hauser L."/>
            <person name="Kyrpides N."/>
            <person name="Kim E."/>
            <person name="Zhao J.-S."/>
            <person name="Richardson P."/>
        </authorList>
    </citation>
    <scope>NUCLEOTIDE SEQUENCE [LARGE SCALE GENOMIC DNA]</scope>
    <source>
        <strain evidence="8">HAW-EB4</strain>
    </source>
</reference>
<accession>B0TNA0</accession>
<evidence type="ECO:0000256" key="6">
    <source>
        <dbReference type="RuleBase" id="RU364082"/>
    </source>
</evidence>
<dbReference type="KEGG" id="shl:Shal_1520"/>
<dbReference type="InterPro" id="IPR036291">
    <property type="entry name" value="NAD(P)-bd_dom_sf"/>
</dbReference>
<keyword evidence="6 8" id="KW-0560">Oxidoreductase</keyword>
<dbReference type="RefSeq" id="WP_012276626.1">
    <property type="nucleotide sequence ID" value="NC_010334.1"/>
</dbReference>
<keyword evidence="9" id="KW-1185">Reference proteome</keyword>
<dbReference type="NCBIfam" id="TIGR01214">
    <property type="entry name" value="rmlD"/>
    <property type="match status" value="1"/>
</dbReference>
<dbReference type="Gene3D" id="3.90.25.10">
    <property type="entry name" value="UDP-galactose 4-epimerase, domain 1"/>
    <property type="match status" value="2"/>
</dbReference>
<dbReference type="InterPro" id="IPR005913">
    <property type="entry name" value="dTDP_dehydrorham_reduct"/>
</dbReference>
<comment type="cofactor">
    <cofactor evidence="6">
        <name>Mg(2+)</name>
        <dbReference type="ChEBI" id="CHEBI:18420"/>
    </cofactor>
    <text evidence="6">Binds 1 Mg(2+) ion per monomer.</text>
</comment>
<dbReference type="STRING" id="458817.Shal_1520"/>
<dbReference type="PANTHER" id="PTHR10491:SF4">
    <property type="entry name" value="METHIONINE ADENOSYLTRANSFERASE 2 SUBUNIT BETA"/>
    <property type="match status" value="1"/>
</dbReference>
<dbReference type="CDD" id="cd05254">
    <property type="entry name" value="dTDP_HR_like_SDR_e"/>
    <property type="match status" value="1"/>
</dbReference>
<evidence type="ECO:0000256" key="3">
    <source>
        <dbReference type="ARBA" id="ARBA00012929"/>
    </source>
</evidence>
<dbReference type="Gene3D" id="3.40.50.720">
    <property type="entry name" value="NAD(P)-binding Rossmann-like Domain"/>
    <property type="match status" value="1"/>
</dbReference>
<protein>
    <recommendedName>
        <fullName evidence="4 6">dTDP-4-dehydrorhamnose reductase</fullName>
        <ecNumber evidence="3 6">1.1.1.133</ecNumber>
    </recommendedName>
</protein>
<dbReference type="GO" id="GO:0019305">
    <property type="term" value="P:dTDP-rhamnose biosynthetic process"/>
    <property type="evidence" value="ECO:0007669"/>
    <property type="project" value="UniProtKB-UniPathway"/>
</dbReference>
<proteinExistence type="inferred from homology"/>
<dbReference type="SUPFAM" id="SSF51735">
    <property type="entry name" value="NAD(P)-binding Rossmann-fold domains"/>
    <property type="match status" value="1"/>
</dbReference>
<dbReference type="GO" id="GO:0009243">
    <property type="term" value="P:O antigen biosynthetic process"/>
    <property type="evidence" value="ECO:0007669"/>
    <property type="project" value="UniProtKB-UniPathway"/>
</dbReference>
<organism evidence="8 9">
    <name type="scientific">Shewanella halifaxensis (strain HAW-EB4)</name>
    <dbReference type="NCBI Taxonomy" id="458817"/>
    <lineage>
        <taxon>Bacteria</taxon>
        <taxon>Pseudomonadati</taxon>
        <taxon>Pseudomonadota</taxon>
        <taxon>Gammaproteobacteria</taxon>
        <taxon>Alteromonadales</taxon>
        <taxon>Shewanellaceae</taxon>
        <taxon>Shewanella</taxon>
    </lineage>
</organism>
<evidence type="ECO:0000313" key="9">
    <source>
        <dbReference type="Proteomes" id="UP000001317"/>
    </source>
</evidence>
<evidence type="ECO:0000256" key="2">
    <source>
        <dbReference type="ARBA" id="ARBA00010944"/>
    </source>
</evidence>
<keyword evidence="6" id="KW-0521">NADP</keyword>
<dbReference type="UniPathway" id="UPA00281"/>
<dbReference type="OrthoDB" id="9803892at2"/>
<dbReference type="UniPathway" id="UPA00124"/>
<evidence type="ECO:0000313" key="8">
    <source>
        <dbReference type="EMBL" id="ABZ76086.1"/>
    </source>
</evidence>
<name>B0TNA0_SHEHH</name>